<accession>A0A931J7S9</accession>
<dbReference type="EMBL" id="JAEDAK010000021">
    <property type="protein sequence ID" value="MBH9579358.1"/>
    <property type="molecule type" value="Genomic_DNA"/>
</dbReference>
<keyword evidence="1" id="KW-0732">Signal</keyword>
<evidence type="ECO:0008006" key="4">
    <source>
        <dbReference type="Google" id="ProtNLM"/>
    </source>
</evidence>
<evidence type="ECO:0000256" key="1">
    <source>
        <dbReference type="SAM" id="SignalP"/>
    </source>
</evidence>
<feature type="chain" id="PRO_5037428102" description="MSHA biogenesis protein MshK" evidence="1">
    <location>
        <begin position="19"/>
        <end position="82"/>
    </location>
</feature>
<evidence type="ECO:0000313" key="2">
    <source>
        <dbReference type="EMBL" id="MBH9579358.1"/>
    </source>
</evidence>
<evidence type="ECO:0000313" key="3">
    <source>
        <dbReference type="Proteomes" id="UP000613266"/>
    </source>
</evidence>
<sequence length="82" mass="8721">MRALVLTLLMSFSAMSHANESIEAVLAAMQGEKKGVTLYVQGQQIGGAVVKLEPGKTVELRGPGGQRVVVRLDRVDAVALYP</sequence>
<dbReference type="AlphaFoldDB" id="A0A931J7S9"/>
<protein>
    <recommendedName>
        <fullName evidence="4">MSHA biogenesis protein MshK</fullName>
    </recommendedName>
</protein>
<feature type="signal peptide" evidence="1">
    <location>
        <begin position="1"/>
        <end position="18"/>
    </location>
</feature>
<comment type="caution">
    <text evidence="2">The sequence shown here is derived from an EMBL/GenBank/DDBJ whole genome shotgun (WGS) entry which is preliminary data.</text>
</comment>
<dbReference type="Proteomes" id="UP000613266">
    <property type="component" value="Unassembled WGS sequence"/>
</dbReference>
<gene>
    <name evidence="2" type="ORF">I7X39_20875</name>
</gene>
<keyword evidence="3" id="KW-1185">Reference proteome</keyword>
<organism evidence="2 3">
    <name type="scientific">Inhella proteolytica</name>
    <dbReference type="NCBI Taxonomy" id="2795029"/>
    <lineage>
        <taxon>Bacteria</taxon>
        <taxon>Pseudomonadati</taxon>
        <taxon>Pseudomonadota</taxon>
        <taxon>Betaproteobacteria</taxon>
        <taxon>Burkholderiales</taxon>
        <taxon>Sphaerotilaceae</taxon>
        <taxon>Inhella</taxon>
    </lineage>
</organism>
<dbReference type="RefSeq" id="WP_198113199.1">
    <property type="nucleotide sequence ID" value="NZ_JAEDAK010000021.1"/>
</dbReference>
<reference evidence="2" key="1">
    <citation type="submission" date="2020-12" db="EMBL/GenBank/DDBJ databases">
        <title>The genome sequence of Inhella sp. 1Y17.</title>
        <authorList>
            <person name="Liu Y."/>
        </authorList>
    </citation>
    <scope>NUCLEOTIDE SEQUENCE</scope>
    <source>
        <strain evidence="2">1Y17</strain>
    </source>
</reference>
<proteinExistence type="predicted"/>
<name>A0A931J7S9_9BURK</name>